<dbReference type="AlphaFoldDB" id="A0A3N0XYU7"/>
<name>A0A3N0XYU7_ANAGA</name>
<comment type="caution">
    <text evidence="11">The sequence shown here is derived from an EMBL/GenBank/DDBJ whole genome shotgun (WGS) entry which is preliminary data.</text>
</comment>
<keyword evidence="7" id="KW-0862">Zinc</keyword>
<dbReference type="Gene3D" id="3.40.630.10">
    <property type="entry name" value="Zn peptidases"/>
    <property type="match status" value="1"/>
</dbReference>
<feature type="domain" description="Peptidase M14" evidence="10">
    <location>
        <begin position="286"/>
        <end position="581"/>
    </location>
</feature>
<dbReference type="SUPFAM" id="SSF53187">
    <property type="entry name" value="Zn-dependent exopeptidases"/>
    <property type="match status" value="1"/>
</dbReference>
<dbReference type="InterPro" id="IPR000834">
    <property type="entry name" value="Peptidase_M14"/>
</dbReference>
<dbReference type="InterPro" id="IPR057246">
    <property type="entry name" value="CARBOXYPEPT_ZN_1"/>
</dbReference>
<dbReference type="Pfam" id="PF00246">
    <property type="entry name" value="Peptidase_M14"/>
    <property type="match status" value="1"/>
</dbReference>
<dbReference type="EMBL" id="RJVU01057542">
    <property type="protein sequence ID" value="ROK23400.1"/>
    <property type="molecule type" value="Genomic_DNA"/>
</dbReference>
<evidence type="ECO:0000256" key="4">
    <source>
        <dbReference type="ARBA" id="ARBA00022670"/>
    </source>
</evidence>
<proteinExistence type="inferred from homology"/>
<dbReference type="GO" id="GO:0006508">
    <property type="term" value="P:proteolysis"/>
    <property type="evidence" value="ECO:0007669"/>
    <property type="project" value="UniProtKB-KW"/>
</dbReference>
<keyword evidence="8" id="KW-0482">Metalloprotease</keyword>
<dbReference type="InterPro" id="IPR057247">
    <property type="entry name" value="CARBOXYPEPT_ZN_2"/>
</dbReference>
<keyword evidence="6" id="KW-0378">Hydrolase</keyword>
<keyword evidence="5" id="KW-0479">Metal-binding</keyword>
<comment type="similarity">
    <text evidence="2 9">Belongs to the peptidase M14 family.</text>
</comment>
<evidence type="ECO:0000256" key="5">
    <source>
        <dbReference type="ARBA" id="ARBA00022723"/>
    </source>
</evidence>
<evidence type="ECO:0000256" key="3">
    <source>
        <dbReference type="ARBA" id="ARBA00022645"/>
    </source>
</evidence>
<keyword evidence="3 11" id="KW-0121">Carboxypeptidase</keyword>
<dbReference type="InterPro" id="IPR033843">
    <property type="entry name" value="CPAH"/>
</dbReference>
<dbReference type="PANTHER" id="PTHR11705:SF18">
    <property type="entry name" value="CARBOXYPEPTIDASE A6"/>
    <property type="match status" value="1"/>
</dbReference>
<dbReference type="CDD" id="cd03872">
    <property type="entry name" value="M14_CPA6"/>
    <property type="match status" value="1"/>
</dbReference>
<gene>
    <name evidence="11" type="ORF">DPX16_16444</name>
</gene>
<reference evidence="11 12" key="1">
    <citation type="submission" date="2018-10" db="EMBL/GenBank/DDBJ databases">
        <title>Genome assembly for a Yunnan-Guizhou Plateau 3E fish, Anabarilius grahami (Regan), and its evolutionary and genetic applications.</title>
        <authorList>
            <person name="Jiang W."/>
        </authorList>
    </citation>
    <scope>NUCLEOTIDE SEQUENCE [LARGE SCALE GENOMIC DNA]</scope>
    <source>
        <strain evidence="11">AG-KIZ</strain>
        <tissue evidence="11">Muscle</tissue>
    </source>
</reference>
<accession>A0A3N0XYU7</accession>
<dbReference type="PROSITE" id="PS52035">
    <property type="entry name" value="PEPTIDASE_M14"/>
    <property type="match status" value="1"/>
</dbReference>
<dbReference type="SMART" id="SM00631">
    <property type="entry name" value="Zn_pept"/>
    <property type="match status" value="1"/>
</dbReference>
<dbReference type="GO" id="GO:0005615">
    <property type="term" value="C:extracellular space"/>
    <property type="evidence" value="ECO:0007669"/>
    <property type="project" value="TreeGrafter"/>
</dbReference>
<comment type="cofactor">
    <cofactor evidence="1">
        <name>Zn(2+)</name>
        <dbReference type="ChEBI" id="CHEBI:29105"/>
    </cofactor>
</comment>
<evidence type="ECO:0000256" key="9">
    <source>
        <dbReference type="PROSITE-ProRule" id="PRU01379"/>
    </source>
</evidence>
<evidence type="ECO:0000256" key="1">
    <source>
        <dbReference type="ARBA" id="ARBA00001947"/>
    </source>
</evidence>
<keyword evidence="12" id="KW-1185">Reference proteome</keyword>
<evidence type="ECO:0000313" key="12">
    <source>
        <dbReference type="Proteomes" id="UP000281406"/>
    </source>
</evidence>
<dbReference type="Proteomes" id="UP000281406">
    <property type="component" value="Unassembled WGS sequence"/>
</dbReference>
<evidence type="ECO:0000256" key="2">
    <source>
        <dbReference type="ARBA" id="ARBA00005988"/>
    </source>
</evidence>
<sequence>MSDSPQVTHNLQLLLLSPDKNFACGACGVWKVTGARSRASLTTNVMEVIDKPEGQSAHISHKERPEIMDLASRKQVEDQLLTIMQNGWPLEWYVEEFLDLYHQVLPKPASKFSTGPKPMTAMYPESDDAQPGVPLGLLVELDTEVWLIDWDSAEPVLTLVPIYEPLPLVISSAWMDVLVPSEVLPPPLVPSNLQSISSPCTKSVSSPSTTQPPTPSISANLIQFLGPTSSAPFSMAPLDCSDRPWTSQSPASPWVLISNLQTEIEKQTGYRSSRKRRSELQYDYEVYHPLEEIQSWMFEINRTHPHLVDMFSIGQSYEGRPLYVLQLGKRTRPFKKAVWIDCGVHAREWIGPAFCQWFVKEALNSYQHDSSMRRLMNQLNFYIMPVFNVDGYHYSWKTDRFWRKTRSKIPKYHCRGVDANRNWKVKWCDEGASLHPCDDTYCGPFPESEPEVKAVAKFLRKHRKRVKAYISIHAYAQMLLYPYSYKYATIPNFNCVESAAQNAVSALYSAYGVRYRYGPASTTLYVSSGSSIDWAYKNGIPYAFAFELRDTGYYGFLLPEALINPTCTETMRAIKTIASGLQKKCTK</sequence>
<evidence type="ECO:0000256" key="6">
    <source>
        <dbReference type="ARBA" id="ARBA00022801"/>
    </source>
</evidence>
<dbReference type="GO" id="GO:0004181">
    <property type="term" value="F:metallocarboxypeptidase activity"/>
    <property type="evidence" value="ECO:0007669"/>
    <property type="project" value="InterPro"/>
</dbReference>
<dbReference type="FunFam" id="3.40.630.10:FF:000001">
    <property type="entry name" value="Carboxypeptidase B"/>
    <property type="match status" value="1"/>
</dbReference>
<evidence type="ECO:0000259" key="10">
    <source>
        <dbReference type="PROSITE" id="PS52035"/>
    </source>
</evidence>
<dbReference type="PROSITE" id="PS00132">
    <property type="entry name" value="CARBOXYPEPT_ZN_1"/>
    <property type="match status" value="1"/>
</dbReference>
<keyword evidence="4" id="KW-0645">Protease</keyword>
<evidence type="ECO:0000256" key="8">
    <source>
        <dbReference type="ARBA" id="ARBA00023049"/>
    </source>
</evidence>
<dbReference type="OrthoDB" id="3626597at2759"/>
<protein>
    <submittedName>
        <fullName evidence="11">Carboxypeptidase A6</fullName>
    </submittedName>
</protein>
<feature type="active site" description="Proton donor/acceptor" evidence="9">
    <location>
        <position position="547"/>
    </location>
</feature>
<dbReference type="PROSITE" id="PS00133">
    <property type="entry name" value="CARBOXYPEPT_ZN_2"/>
    <property type="match status" value="1"/>
</dbReference>
<dbReference type="PRINTS" id="PR00765">
    <property type="entry name" value="CRBOXYPTASEA"/>
</dbReference>
<dbReference type="PANTHER" id="PTHR11705">
    <property type="entry name" value="PROTEASE FAMILY M14 CARBOXYPEPTIDASE A,B"/>
    <property type="match status" value="1"/>
</dbReference>
<dbReference type="GO" id="GO:0008270">
    <property type="term" value="F:zinc ion binding"/>
    <property type="evidence" value="ECO:0007669"/>
    <property type="project" value="InterPro"/>
</dbReference>
<evidence type="ECO:0000256" key="7">
    <source>
        <dbReference type="ARBA" id="ARBA00022833"/>
    </source>
</evidence>
<organism evidence="11 12">
    <name type="scientific">Anabarilius grahami</name>
    <name type="common">Kanglang fish</name>
    <name type="synonym">Barilius grahami</name>
    <dbReference type="NCBI Taxonomy" id="495550"/>
    <lineage>
        <taxon>Eukaryota</taxon>
        <taxon>Metazoa</taxon>
        <taxon>Chordata</taxon>
        <taxon>Craniata</taxon>
        <taxon>Vertebrata</taxon>
        <taxon>Euteleostomi</taxon>
        <taxon>Actinopterygii</taxon>
        <taxon>Neopterygii</taxon>
        <taxon>Teleostei</taxon>
        <taxon>Ostariophysi</taxon>
        <taxon>Cypriniformes</taxon>
        <taxon>Xenocyprididae</taxon>
        <taxon>Xenocypridinae</taxon>
        <taxon>Xenocypridinae incertae sedis</taxon>
        <taxon>Anabarilius</taxon>
    </lineage>
</organism>
<evidence type="ECO:0000313" key="11">
    <source>
        <dbReference type="EMBL" id="ROK23400.1"/>
    </source>
</evidence>